<feature type="region of interest" description="Disordered" evidence="1">
    <location>
        <begin position="1"/>
        <end position="33"/>
    </location>
</feature>
<comment type="caution">
    <text evidence="2">The sequence shown here is derived from an EMBL/GenBank/DDBJ whole genome shotgun (WGS) entry which is preliminary data.</text>
</comment>
<dbReference type="EMBL" id="JACGWK010001511">
    <property type="protein sequence ID" value="KAL0286884.1"/>
    <property type="molecule type" value="Genomic_DNA"/>
</dbReference>
<evidence type="ECO:0000313" key="2">
    <source>
        <dbReference type="EMBL" id="KAL0286884.1"/>
    </source>
</evidence>
<reference evidence="2" key="2">
    <citation type="journal article" date="2024" name="Plant">
        <title>Genomic evolution and insights into agronomic trait innovations of Sesamum species.</title>
        <authorList>
            <person name="Miao H."/>
            <person name="Wang L."/>
            <person name="Qu L."/>
            <person name="Liu H."/>
            <person name="Sun Y."/>
            <person name="Le M."/>
            <person name="Wang Q."/>
            <person name="Wei S."/>
            <person name="Zheng Y."/>
            <person name="Lin W."/>
            <person name="Duan Y."/>
            <person name="Cao H."/>
            <person name="Xiong S."/>
            <person name="Wang X."/>
            <person name="Wei L."/>
            <person name="Li C."/>
            <person name="Ma Q."/>
            <person name="Ju M."/>
            <person name="Zhao R."/>
            <person name="Li G."/>
            <person name="Mu C."/>
            <person name="Tian Q."/>
            <person name="Mei H."/>
            <person name="Zhang T."/>
            <person name="Gao T."/>
            <person name="Zhang H."/>
        </authorList>
    </citation>
    <scope>NUCLEOTIDE SEQUENCE</scope>
    <source>
        <strain evidence="2">G01</strain>
    </source>
</reference>
<evidence type="ECO:0000256" key="1">
    <source>
        <dbReference type="SAM" id="MobiDB-lite"/>
    </source>
</evidence>
<sequence>MTDRTGDAREAACHNSSSDCAGAAGFDSSNSEKEASRFPPLLWATKLGYSNQSTQSSGRKKISLAVNKKVTPLKSKWFIRFTSEQESERQGSIIRDNLPLTHVRSP</sequence>
<accession>A0AAW2IX77</accession>
<name>A0AAW2IX77_9LAMI</name>
<reference evidence="2" key="1">
    <citation type="submission" date="2020-06" db="EMBL/GenBank/DDBJ databases">
        <authorList>
            <person name="Li T."/>
            <person name="Hu X."/>
            <person name="Zhang T."/>
            <person name="Song X."/>
            <person name="Zhang H."/>
            <person name="Dai N."/>
            <person name="Sheng W."/>
            <person name="Hou X."/>
            <person name="Wei L."/>
        </authorList>
    </citation>
    <scope>NUCLEOTIDE SEQUENCE</scope>
    <source>
        <strain evidence="2">G01</strain>
        <tissue evidence="2">Leaf</tissue>
    </source>
</reference>
<protein>
    <submittedName>
        <fullName evidence="2">Uncharacterized protein</fullName>
    </submittedName>
</protein>
<gene>
    <name evidence="2" type="ORF">Sangu_2716800</name>
</gene>
<proteinExistence type="predicted"/>
<feature type="region of interest" description="Disordered" evidence="1">
    <location>
        <begin position="87"/>
        <end position="106"/>
    </location>
</feature>
<dbReference type="AlphaFoldDB" id="A0AAW2IX77"/>
<feature type="compositionally biased region" description="Basic and acidic residues" evidence="1">
    <location>
        <begin position="1"/>
        <end position="12"/>
    </location>
</feature>
<organism evidence="2">
    <name type="scientific">Sesamum angustifolium</name>
    <dbReference type="NCBI Taxonomy" id="2727405"/>
    <lineage>
        <taxon>Eukaryota</taxon>
        <taxon>Viridiplantae</taxon>
        <taxon>Streptophyta</taxon>
        <taxon>Embryophyta</taxon>
        <taxon>Tracheophyta</taxon>
        <taxon>Spermatophyta</taxon>
        <taxon>Magnoliopsida</taxon>
        <taxon>eudicotyledons</taxon>
        <taxon>Gunneridae</taxon>
        <taxon>Pentapetalae</taxon>
        <taxon>asterids</taxon>
        <taxon>lamiids</taxon>
        <taxon>Lamiales</taxon>
        <taxon>Pedaliaceae</taxon>
        <taxon>Sesamum</taxon>
    </lineage>
</organism>